<keyword evidence="2" id="KW-1003">Cell membrane</keyword>
<dbReference type="PANTHER" id="PTHR35007:SF2">
    <property type="entry name" value="PILUS ASSEMBLE PROTEIN"/>
    <property type="match status" value="1"/>
</dbReference>
<evidence type="ECO:0000256" key="1">
    <source>
        <dbReference type="ARBA" id="ARBA00004651"/>
    </source>
</evidence>
<evidence type="ECO:0000256" key="6">
    <source>
        <dbReference type="SAM" id="Phobius"/>
    </source>
</evidence>
<reference evidence="8 9" key="1">
    <citation type="submission" date="2019-11" db="EMBL/GenBank/DDBJ databases">
        <authorList>
            <person name="Zhang X.Y."/>
        </authorList>
    </citation>
    <scope>NUCLEOTIDE SEQUENCE [LARGE SCALE GENOMIC DNA]</scope>
    <source>
        <strain evidence="8 9">C176</strain>
    </source>
</reference>
<keyword evidence="4 6" id="KW-1133">Transmembrane helix</keyword>
<evidence type="ECO:0000256" key="3">
    <source>
        <dbReference type="ARBA" id="ARBA00022692"/>
    </source>
</evidence>
<dbReference type="AlphaFoldDB" id="A0A6N7QLK3"/>
<dbReference type="InterPro" id="IPR018076">
    <property type="entry name" value="T2SS_GspF_dom"/>
</dbReference>
<sequence length="285" mass="31967">MSEWVIGFTLTLLVVAGADLLRPSHWRITERWRDPAPWLIRWLLPLARKAQWMVRISPRRTSNIIAALNRAGLGYTLLPREYIALRIIMGLLAGALGFLIHPDKAWLAGCIGTGLGWSYPAIWLTDQTRQRQKLIERKFPSLLDLLSLSVRAGLSFNAALTQCTQRMEPGPLQIECQRLIRELRTGTSRELALEHLAERVDLAAMNNFVAAVLQAEATGGSISHILDDQAVQRRRERFMRAEKAANEAPVRMLLPLVALLFPITFLIIGFPIAMQFMDSGIGASL</sequence>
<proteinExistence type="predicted"/>
<dbReference type="Gene3D" id="1.20.81.30">
    <property type="entry name" value="Type II secretion system (T2SS), domain F"/>
    <property type="match status" value="1"/>
</dbReference>
<evidence type="ECO:0000313" key="9">
    <source>
        <dbReference type="Proteomes" id="UP000433788"/>
    </source>
</evidence>
<evidence type="ECO:0000259" key="7">
    <source>
        <dbReference type="Pfam" id="PF00482"/>
    </source>
</evidence>
<feature type="domain" description="Type II secretion system protein GspF" evidence="7">
    <location>
        <begin position="143"/>
        <end position="268"/>
    </location>
</feature>
<dbReference type="GO" id="GO:0005886">
    <property type="term" value="C:plasma membrane"/>
    <property type="evidence" value="ECO:0007669"/>
    <property type="project" value="UniProtKB-SubCell"/>
</dbReference>
<feature type="transmembrane region" description="Helical" evidence="6">
    <location>
        <begin position="6"/>
        <end position="23"/>
    </location>
</feature>
<keyword evidence="9" id="KW-1185">Reference proteome</keyword>
<evidence type="ECO:0000313" key="8">
    <source>
        <dbReference type="EMBL" id="MRH77366.1"/>
    </source>
</evidence>
<evidence type="ECO:0000256" key="4">
    <source>
        <dbReference type="ARBA" id="ARBA00022989"/>
    </source>
</evidence>
<comment type="caution">
    <text evidence="8">The sequence shown here is derived from an EMBL/GenBank/DDBJ whole genome shotgun (WGS) entry which is preliminary data.</text>
</comment>
<accession>A0A6N7QLK3</accession>
<dbReference type="Pfam" id="PF00482">
    <property type="entry name" value="T2SSF"/>
    <property type="match status" value="1"/>
</dbReference>
<feature type="transmembrane region" description="Helical" evidence="6">
    <location>
        <begin position="106"/>
        <end position="124"/>
    </location>
</feature>
<dbReference type="PANTHER" id="PTHR35007">
    <property type="entry name" value="INTEGRAL MEMBRANE PROTEIN-RELATED"/>
    <property type="match status" value="1"/>
</dbReference>
<gene>
    <name evidence="8" type="ORF">GH984_01395</name>
</gene>
<feature type="transmembrane region" description="Helical" evidence="6">
    <location>
        <begin position="253"/>
        <end position="277"/>
    </location>
</feature>
<name>A0A6N7QLK3_9GAMM</name>
<protein>
    <submittedName>
        <fullName evidence="8">Type II secretion system F family protein</fullName>
    </submittedName>
</protein>
<dbReference type="RefSeq" id="WP_153718420.1">
    <property type="nucleotide sequence ID" value="NZ_WJPP01000001.1"/>
</dbReference>
<evidence type="ECO:0000256" key="2">
    <source>
        <dbReference type="ARBA" id="ARBA00022475"/>
    </source>
</evidence>
<evidence type="ECO:0000256" key="5">
    <source>
        <dbReference type="ARBA" id="ARBA00023136"/>
    </source>
</evidence>
<keyword evidence="5 6" id="KW-0472">Membrane</keyword>
<dbReference type="EMBL" id="WJPP01000001">
    <property type="protein sequence ID" value="MRH77366.1"/>
    <property type="molecule type" value="Genomic_DNA"/>
</dbReference>
<dbReference type="Proteomes" id="UP000433788">
    <property type="component" value="Unassembled WGS sequence"/>
</dbReference>
<keyword evidence="3 6" id="KW-0812">Transmembrane</keyword>
<dbReference type="InterPro" id="IPR042094">
    <property type="entry name" value="T2SS_GspF_sf"/>
</dbReference>
<comment type="subcellular location">
    <subcellularLocation>
        <location evidence="1">Cell membrane</location>
        <topology evidence="1">Multi-pass membrane protein</topology>
    </subcellularLocation>
</comment>
<organism evidence="8 9">
    <name type="scientific">Spiribacter salilacus</name>
    <dbReference type="NCBI Taxonomy" id="2664894"/>
    <lineage>
        <taxon>Bacteria</taxon>
        <taxon>Pseudomonadati</taxon>
        <taxon>Pseudomonadota</taxon>
        <taxon>Gammaproteobacteria</taxon>
        <taxon>Chromatiales</taxon>
        <taxon>Ectothiorhodospiraceae</taxon>
        <taxon>Spiribacter</taxon>
    </lineage>
</organism>
<feature type="transmembrane region" description="Helical" evidence="6">
    <location>
        <begin position="83"/>
        <end position="100"/>
    </location>
</feature>